<dbReference type="Gene3D" id="3.40.50.1110">
    <property type="entry name" value="SGNH hydrolase"/>
    <property type="match status" value="1"/>
</dbReference>
<name>A0ABS1RAB5_9SPHI</name>
<evidence type="ECO:0000259" key="1">
    <source>
        <dbReference type="Pfam" id="PF16227"/>
    </source>
</evidence>
<organism evidence="2 3">
    <name type="scientific">Sphingobacterium faecale</name>
    <dbReference type="NCBI Taxonomy" id="2803775"/>
    <lineage>
        <taxon>Bacteria</taxon>
        <taxon>Pseudomonadati</taxon>
        <taxon>Bacteroidota</taxon>
        <taxon>Sphingobacteriia</taxon>
        <taxon>Sphingobacteriales</taxon>
        <taxon>Sphingobacteriaceae</taxon>
        <taxon>Sphingobacterium</taxon>
    </lineage>
</organism>
<dbReference type="Pfam" id="PF16227">
    <property type="entry name" value="DUF4886"/>
    <property type="match status" value="1"/>
</dbReference>
<dbReference type="InterPro" id="IPR036514">
    <property type="entry name" value="SGNH_hydro_sf"/>
</dbReference>
<evidence type="ECO:0000313" key="3">
    <source>
        <dbReference type="Proteomes" id="UP000625283"/>
    </source>
</evidence>
<protein>
    <submittedName>
        <fullName evidence="2">DUF4886 domain-containing protein</fullName>
    </submittedName>
</protein>
<sequence length="495" mass="53986">MMNIRKIGIKILWSILILTTGLSSCQKMERPEMSYIPDPPDDGTIRILAIGNSFSEDAVENYLYDLAKAEGKQVIIGNLFIGDASLAQHAENIAKNAAVYSYRKIDKDGKKTTIANQTIANTLANEKWTHISFQQVSSQSGMYDSWAADLKKVYNYVAPRAGHPNVKFLLHQTWAYANNSTHTGFDNYGKNQLTMYNAIVEAVNKAKSLVPITMIIPTGTAIQNGRTSVVEDNFTRDGYHLAIPLGRYTAACTWFEAIFDKSVVGNNFKPEGLSPFEISIAQNAAHMAITNPDKITEMTDFQGGTSGPLNSAVLLDFGNTTASPKWNQINNFLAGTAINLKDSLGSYVGIKLLINERFNGVNNDGPATTSTSLDMPTNVSKSSYFGNSKAPFNNMTIIQSTFDITGLDKNRTYNIAFFGSRGGVNDNRETKYICKGANEVIVRLNTSSNADKIVTANAIIPDTAGKIKVTVTAGENNNNGSGFYYITAARLSSNN</sequence>
<dbReference type="InterPro" id="IPR032616">
    <property type="entry name" value="DUF4886"/>
</dbReference>
<keyword evidence="3" id="KW-1185">Reference proteome</keyword>
<gene>
    <name evidence="2" type="ORF">JKG61_20630</name>
</gene>
<comment type="caution">
    <text evidence="2">The sequence shown here is derived from an EMBL/GenBank/DDBJ whole genome shotgun (WGS) entry which is preliminary data.</text>
</comment>
<accession>A0ABS1RAB5</accession>
<feature type="domain" description="DUF4886" evidence="1">
    <location>
        <begin position="46"/>
        <end position="288"/>
    </location>
</feature>
<proteinExistence type="predicted"/>
<dbReference type="EMBL" id="JAERTY010000013">
    <property type="protein sequence ID" value="MBL1411174.1"/>
    <property type="molecule type" value="Genomic_DNA"/>
</dbReference>
<reference evidence="2 3" key="1">
    <citation type="submission" date="2021-01" db="EMBL/GenBank/DDBJ databases">
        <title>C459-1 draft genome sequence.</title>
        <authorList>
            <person name="Zhang X.-F."/>
        </authorList>
    </citation>
    <scope>NUCLEOTIDE SEQUENCE [LARGE SCALE GENOMIC DNA]</scope>
    <source>
        <strain evidence="3">C459-1</strain>
    </source>
</reference>
<dbReference type="PROSITE" id="PS51257">
    <property type="entry name" value="PROKAR_LIPOPROTEIN"/>
    <property type="match status" value="1"/>
</dbReference>
<dbReference type="Proteomes" id="UP000625283">
    <property type="component" value="Unassembled WGS sequence"/>
</dbReference>
<evidence type="ECO:0000313" key="2">
    <source>
        <dbReference type="EMBL" id="MBL1411174.1"/>
    </source>
</evidence>
<dbReference type="RefSeq" id="WP_202104903.1">
    <property type="nucleotide sequence ID" value="NZ_JAERTY010000013.1"/>
</dbReference>